<gene>
    <name evidence="2" type="ORF">BC936DRAFT_137043</name>
</gene>
<evidence type="ECO:0000313" key="2">
    <source>
        <dbReference type="EMBL" id="RUP43526.1"/>
    </source>
</evidence>
<protein>
    <submittedName>
        <fullName evidence="2">Armadillo-type protein</fullName>
    </submittedName>
</protein>
<dbReference type="AlphaFoldDB" id="A0A433CY61"/>
<keyword evidence="3" id="KW-1185">Reference proteome</keyword>
<dbReference type="Proteomes" id="UP000268093">
    <property type="component" value="Unassembled WGS sequence"/>
</dbReference>
<comment type="caution">
    <text evidence="2">The sequence shown here is derived from an EMBL/GenBank/DDBJ whole genome shotgun (WGS) entry which is preliminary data.</text>
</comment>
<dbReference type="OrthoDB" id="435593at2759"/>
<name>A0A433CY61_9FUNG</name>
<dbReference type="GO" id="GO:0006606">
    <property type="term" value="P:protein import into nucleus"/>
    <property type="evidence" value="ECO:0007669"/>
    <property type="project" value="TreeGrafter"/>
</dbReference>
<reference evidence="2 3" key="1">
    <citation type="journal article" date="2018" name="New Phytol.">
        <title>Phylogenomics of Endogonaceae and evolution of mycorrhizas within Mucoromycota.</title>
        <authorList>
            <person name="Chang Y."/>
            <person name="Desiro A."/>
            <person name="Na H."/>
            <person name="Sandor L."/>
            <person name="Lipzen A."/>
            <person name="Clum A."/>
            <person name="Barry K."/>
            <person name="Grigoriev I.V."/>
            <person name="Martin F.M."/>
            <person name="Stajich J.E."/>
            <person name="Smith M.E."/>
            <person name="Bonito G."/>
            <person name="Spatafora J.W."/>
        </authorList>
    </citation>
    <scope>NUCLEOTIDE SEQUENCE [LARGE SCALE GENOMIC DNA]</scope>
    <source>
        <strain evidence="2 3">GMNB39</strain>
    </source>
</reference>
<dbReference type="PANTHER" id="PTHR12363">
    <property type="entry name" value="TRANSPORTIN 3 AND IMPORTIN 13"/>
    <property type="match status" value="1"/>
</dbReference>
<evidence type="ECO:0000259" key="1">
    <source>
        <dbReference type="Pfam" id="PF08389"/>
    </source>
</evidence>
<accession>A0A433CY61</accession>
<dbReference type="Gene3D" id="1.25.10.10">
    <property type="entry name" value="Leucine-rich Repeat Variant"/>
    <property type="match status" value="2"/>
</dbReference>
<dbReference type="EMBL" id="RBNI01010760">
    <property type="protein sequence ID" value="RUP43526.1"/>
    <property type="molecule type" value="Genomic_DNA"/>
</dbReference>
<proteinExistence type="predicted"/>
<dbReference type="InterPro" id="IPR057941">
    <property type="entry name" value="TPR_TNPO3_IPO13_2nd"/>
</dbReference>
<dbReference type="InterPro" id="IPR011989">
    <property type="entry name" value="ARM-like"/>
</dbReference>
<dbReference type="Pfam" id="PF24140">
    <property type="entry name" value="TPR_TNPO3_IPO13_3rd"/>
    <property type="match status" value="1"/>
</dbReference>
<sequence>MANPDPAPRVLEALNALYNTTDPAAKDQANHWLEEFQKTPEAWTTSDLLLRSVQLQAEPRLFAAQTFRQKVPLNLPSVVPCPIAIIARTLSFYCCFSVCSEAWNLTLTSLLPVLQITYDLAELDSSARASLRDSLLDLLHQFRAGPRMITTQLCLSLAGLALQMREWKGVVQQFIKLYGGSVETAPCLLEFLTVLPEEVNHNHRIPISDEEYKERATELLSENSEEVLKLLLVYMQGAGTNSDMHARVFQCLLSWLKSGDIDVGPLATNPLLGMSFDALQSDALFDVAVDVVCEIIHETKDITDYMPAIGQIYPRLHPLREALRRYRDEDDGDRVRGYCRIFVEAGESYLPLVVQHPDAFRGIVEGIAECTAFHDLEIVPMTFNFWYQLAIALVEPRHQEVKIRFEDVYDQLVDVILGHLRYPDDLSIWAAEERDEFRNFRHIMGDTLKDCCVVLGPRRCLAKPYEILTRVLGTAAAKPALATAVTATESATPAWQDVEAAIFSLRAMGAEVPDKESEIMPQIMDMLGKLPDHPKIRYAATLVISRYSGWTRLHPQFIPYQLNFISTGFENEEVAAASALALKHLCKDCSEVGRDNFTSVAMLFPPCKFCLK</sequence>
<dbReference type="InterPro" id="IPR013598">
    <property type="entry name" value="Exportin-1/Importin-b-like"/>
</dbReference>
<dbReference type="PANTHER" id="PTHR12363:SF53">
    <property type="entry name" value="MRNA TRANSPORT REGULATOR MTR10"/>
    <property type="match status" value="1"/>
</dbReference>
<dbReference type="InterPro" id="IPR057942">
    <property type="entry name" value="TPR_TNPO3_IPO13_3rd"/>
</dbReference>
<organism evidence="2 3">
    <name type="scientific">Jimgerdemannia flammicorona</name>
    <dbReference type="NCBI Taxonomy" id="994334"/>
    <lineage>
        <taxon>Eukaryota</taxon>
        <taxon>Fungi</taxon>
        <taxon>Fungi incertae sedis</taxon>
        <taxon>Mucoromycota</taxon>
        <taxon>Mucoromycotina</taxon>
        <taxon>Endogonomycetes</taxon>
        <taxon>Endogonales</taxon>
        <taxon>Endogonaceae</taxon>
        <taxon>Jimgerdemannia</taxon>
    </lineage>
</organism>
<dbReference type="InterPro" id="IPR016024">
    <property type="entry name" value="ARM-type_fold"/>
</dbReference>
<dbReference type="Pfam" id="PF08389">
    <property type="entry name" value="Xpo1"/>
    <property type="match status" value="1"/>
</dbReference>
<feature type="domain" description="Exportin-1/Importin-beta-like" evidence="1">
    <location>
        <begin position="146"/>
        <end position="291"/>
    </location>
</feature>
<dbReference type="InterPro" id="IPR051345">
    <property type="entry name" value="Importin_beta-like_NTR"/>
</dbReference>
<dbReference type="GO" id="GO:0005737">
    <property type="term" value="C:cytoplasm"/>
    <property type="evidence" value="ECO:0007669"/>
    <property type="project" value="TreeGrafter"/>
</dbReference>
<dbReference type="SUPFAM" id="SSF48371">
    <property type="entry name" value="ARM repeat"/>
    <property type="match status" value="1"/>
</dbReference>
<evidence type="ECO:0000313" key="3">
    <source>
        <dbReference type="Proteomes" id="UP000268093"/>
    </source>
</evidence>
<dbReference type="Pfam" id="PF24138">
    <property type="entry name" value="TPR_TNPO3_IPO13_2nd"/>
    <property type="match status" value="1"/>
</dbReference>